<proteinExistence type="predicted"/>
<name>A0A9P4JZI0_9PLEO</name>
<dbReference type="Pfam" id="PF04143">
    <property type="entry name" value="Sulf_transp"/>
    <property type="match status" value="1"/>
</dbReference>
<reference evidence="10" key="1">
    <citation type="journal article" date="2020" name="Stud. Mycol.">
        <title>101 Dothideomycetes genomes: A test case for predicting lifestyles and emergence of pathogens.</title>
        <authorList>
            <person name="Haridas S."/>
            <person name="Albert R."/>
            <person name="Binder M."/>
            <person name="Bloem J."/>
            <person name="LaButti K."/>
            <person name="Salamov A."/>
            <person name="Andreopoulos B."/>
            <person name="Baker S."/>
            <person name="Barry K."/>
            <person name="Bills G."/>
            <person name="Bluhm B."/>
            <person name="Cannon C."/>
            <person name="Castanera R."/>
            <person name="Culley D."/>
            <person name="Daum C."/>
            <person name="Ezra D."/>
            <person name="Gonzalez J."/>
            <person name="Henrissat B."/>
            <person name="Kuo A."/>
            <person name="Liang C."/>
            <person name="Lipzen A."/>
            <person name="Lutzoni F."/>
            <person name="Magnuson J."/>
            <person name="Mondo S."/>
            <person name="Nolan M."/>
            <person name="Ohm R."/>
            <person name="Pangilinan J."/>
            <person name="Park H.-J."/>
            <person name="Ramirez L."/>
            <person name="Alfaro M."/>
            <person name="Sun H."/>
            <person name="Tritt A."/>
            <person name="Yoshinaga Y."/>
            <person name="Zwiers L.-H."/>
            <person name="Turgeon B."/>
            <person name="Goodwin S."/>
            <person name="Spatafora J."/>
            <person name="Crous P."/>
            <person name="Grigoriev I."/>
        </authorList>
    </citation>
    <scope>NUCLEOTIDE SEQUENCE [LARGE SCALE GENOMIC DNA]</scope>
    <source>
        <strain evidence="10">CBS 304.66</strain>
    </source>
</reference>
<organism evidence="9 10">
    <name type="scientific">Lojkania enalia</name>
    <dbReference type="NCBI Taxonomy" id="147567"/>
    <lineage>
        <taxon>Eukaryota</taxon>
        <taxon>Fungi</taxon>
        <taxon>Dikarya</taxon>
        <taxon>Ascomycota</taxon>
        <taxon>Pezizomycotina</taxon>
        <taxon>Dothideomycetes</taxon>
        <taxon>Pleosporomycetidae</taxon>
        <taxon>Pleosporales</taxon>
        <taxon>Pleosporales incertae sedis</taxon>
        <taxon>Lojkania</taxon>
    </lineage>
</organism>
<evidence type="ECO:0000313" key="9">
    <source>
        <dbReference type="EMBL" id="KAF2259336.1"/>
    </source>
</evidence>
<keyword evidence="3" id="KW-1003">Cell membrane</keyword>
<dbReference type="AlphaFoldDB" id="A0A9P4JZI0"/>
<evidence type="ECO:0000256" key="1">
    <source>
        <dbReference type="ARBA" id="ARBA00004429"/>
    </source>
</evidence>
<protein>
    <recommendedName>
        <fullName evidence="11">Sulphur transport domain-containing protein</fullName>
    </recommendedName>
</protein>
<evidence type="ECO:0000256" key="4">
    <source>
        <dbReference type="ARBA" id="ARBA00022519"/>
    </source>
</evidence>
<dbReference type="OrthoDB" id="10254418at2759"/>
<keyword evidence="4" id="KW-0997">Cell inner membrane</keyword>
<feature type="transmembrane region" description="Helical" evidence="8">
    <location>
        <begin position="188"/>
        <end position="208"/>
    </location>
</feature>
<evidence type="ECO:0000256" key="3">
    <source>
        <dbReference type="ARBA" id="ARBA00022475"/>
    </source>
</evidence>
<keyword evidence="5 8" id="KW-0812">Transmembrane</keyword>
<comment type="caution">
    <text evidence="9">The sequence shown here is derived from an EMBL/GenBank/DDBJ whole genome shotgun (WGS) entry which is preliminary data.</text>
</comment>
<feature type="transmembrane region" description="Helical" evidence="8">
    <location>
        <begin position="244"/>
        <end position="263"/>
    </location>
</feature>
<feature type="transmembrane region" description="Helical" evidence="8">
    <location>
        <begin position="113"/>
        <end position="134"/>
    </location>
</feature>
<dbReference type="PANTHER" id="PTHR30574">
    <property type="entry name" value="INNER MEMBRANE PROTEIN YEDE"/>
    <property type="match status" value="1"/>
</dbReference>
<accession>A0A9P4JZI0</accession>
<evidence type="ECO:0000256" key="8">
    <source>
        <dbReference type="SAM" id="Phobius"/>
    </source>
</evidence>
<evidence type="ECO:0000256" key="5">
    <source>
        <dbReference type="ARBA" id="ARBA00022692"/>
    </source>
</evidence>
<keyword evidence="7 8" id="KW-0472">Membrane</keyword>
<dbReference type="InterPro" id="IPR007272">
    <property type="entry name" value="Sulf_transp_TsuA/YedE"/>
</dbReference>
<feature type="transmembrane region" description="Helical" evidence="8">
    <location>
        <begin position="82"/>
        <end position="107"/>
    </location>
</feature>
<keyword evidence="10" id="KW-1185">Reference proteome</keyword>
<sequence length="337" mass="35095">MDSPDLITHLLSGAAFGAALTFSGVWSPTTIVDQMYFRDFRMLKVFLTASGASALVLHILSRKQFARPPSCLGLRGQYDGNIIGGAMVGIGMTLTGACPGTVLIQVATGTYPGIYSFVGGLGGGIVYTGIQSALHRSTASSCPPSTLTLHEKYHINSNLAIITYAALCSAMVAGLTHFLPETDTRVKFLPPILGGLLIGATQLASIIFRKSPVGISTAYEEQGSCFWSMFSGWKKSEDGKTKKPNFHATFFAGGVMLGAFVLTQAMPELLSTVSTQSLDISPLRAAMGGLIMVLGARLAGGCTSGHGISGMSLLATSSIVSVMSMFAGGMGLAQLMG</sequence>
<dbReference type="Proteomes" id="UP000800093">
    <property type="component" value="Unassembled WGS sequence"/>
</dbReference>
<evidence type="ECO:0000256" key="7">
    <source>
        <dbReference type="ARBA" id="ARBA00023136"/>
    </source>
</evidence>
<evidence type="ECO:0000256" key="2">
    <source>
        <dbReference type="ARBA" id="ARBA00022448"/>
    </source>
</evidence>
<feature type="transmembrane region" description="Helical" evidence="8">
    <location>
        <begin position="45"/>
        <end position="61"/>
    </location>
</feature>
<evidence type="ECO:0000313" key="10">
    <source>
        <dbReference type="Proteomes" id="UP000800093"/>
    </source>
</evidence>
<feature type="transmembrane region" description="Helical" evidence="8">
    <location>
        <begin position="155"/>
        <end position="176"/>
    </location>
</feature>
<dbReference type="GO" id="GO:0005886">
    <property type="term" value="C:plasma membrane"/>
    <property type="evidence" value="ECO:0007669"/>
    <property type="project" value="UniProtKB-SubCell"/>
</dbReference>
<evidence type="ECO:0008006" key="11">
    <source>
        <dbReference type="Google" id="ProtNLM"/>
    </source>
</evidence>
<gene>
    <name evidence="9" type="ORF">CC78DRAFT_537180</name>
</gene>
<feature type="transmembrane region" description="Helical" evidence="8">
    <location>
        <begin position="312"/>
        <end position="336"/>
    </location>
</feature>
<keyword evidence="6 8" id="KW-1133">Transmembrane helix</keyword>
<evidence type="ECO:0000256" key="6">
    <source>
        <dbReference type="ARBA" id="ARBA00022989"/>
    </source>
</evidence>
<comment type="subcellular location">
    <subcellularLocation>
        <location evidence="1">Cell inner membrane</location>
        <topology evidence="1">Multi-pass membrane protein</topology>
    </subcellularLocation>
</comment>
<keyword evidence="2" id="KW-0813">Transport</keyword>
<feature type="transmembrane region" description="Helical" evidence="8">
    <location>
        <begin position="283"/>
        <end position="300"/>
    </location>
</feature>
<dbReference type="PANTHER" id="PTHR30574:SF1">
    <property type="entry name" value="SULPHUR TRANSPORT DOMAIN-CONTAINING PROTEIN"/>
    <property type="match status" value="1"/>
</dbReference>
<dbReference type="EMBL" id="ML986712">
    <property type="protein sequence ID" value="KAF2259336.1"/>
    <property type="molecule type" value="Genomic_DNA"/>
</dbReference>